<organism evidence="1 2">
    <name type="scientific">Parnassius mnemosyne</name>
    <name type="common">clouded apollo</name>
    <dbReference type="NCBI Taxonomy" id="213953"/>
    <lineage>
        <taxon>Eukaryota</taxon>
        <taxon>Metazoa</taxon>
        <taxon>Ecdysozoa</taxon>
        <taxon>Arthropoda</taxon>
        <taxon>Hexapoda</taxon>
        <taxon>Insecta</taxon>
        <taxon>Pterygota</taxon>
        <taxon>Neoptera</taxon>
        <taxon>Endopterygota</taxon>
        <taxon>Lepidoptera</taxon>
        <taxon>Glossata</taxon>
        <taxon>Ditrysia</taxon>
        <taxon>Papilionoidea</taxon>
        <taxon>Papilionidae</taxon>
        <taxon>Parnassiinae</taxon>
        <taxon>Parnassini</taxon>
        <taxon>Parnassius</taxon>
        <taxon>Driopa</taxon>
    </lineage>
</organism>
<protein>
    <recommendedName>
        <fullName evidence="3">PiggyBac transposable element-derived protein domain-containing protein</fullName>
    </recommendedName>
</protein>
<keyword evidence="2" id="KW-1185">Reference proteome</keyword>
<sequence>MLVPHKGTRARLPAHVPLCGTIYKQYITNKPKKWGYKIFVRASVSGIVYDFLIYGGDDTFRLREVCSSEMTSEREILQQLTDVSNDEQNVAGSANAISNAEY</sequence>
<dbReference type="AlphaFoldDB" id="A0AAV1KIB1"/>
<comment type="caution">
    <text evidence="1">The sequence shown here is derived from an EMBL/GenBank/DDBJ whole genome shotgun (WGS) entry which is preliminary data.</text>
</comment>
<proteinExistence type="predicted"/>
<dbReference type="Proteomes" id="UP001314205">
    <property type="component" value="Unassembled WGS sequence"/>
</dbReference>
<reference evidence="1 2" key="1">
    <citation type="submission" date="2023-11" db="EMBL/GenBank/DDBJ databases">
        <authorList>
            <person name="Hedman E."/>
            <person name="Englund M."/>
            <person name="Stromberg M."/>
            <person name="Nyberg Akerstrom W."/>
            <person name="Nylinder S."/>
            <person name="Jareborg N."/>
            <person name="Kallberg Y."/>
            <person name="Kronander E."/>
        </authorList>
    </citation>
    <scope>NUCLEOTIDE SEQUENCE [LARGE SCALE GENOMIC DNA]</scope>
</reference>
<evidence type="ECO:0000313" key="2">
    <source>
        <dbReference type="Proteomes" id="UP001314205"/>
    </source>
</evidence>
<dbReference type="EMBL" id="CAVLGL010000035">
    <property type="protein sequence ID" value="CAK1581537.1"/>
    <property type="molecule type" value="Genomic_DNA"/>
</dbReference>
<accession>A0AAV1KIB1</accession>
<evidence type="ECO:0008006" key="3">
    <source>
        <dbReference type="Google" id="ProtNLM"/>
    </source>
</evidence>
<name>A0AAV1KIB1_9NEOP</name>
<gene>
    <name evidence="1" type="ORF">PARMNEM_LOCUS3189</name>
</gene>
<evidence type="ECO:0000313" key="1">
    <source>
        <dbReference type="EMBL" id="CAK1581537.1"/>
    </source>
</evidence>